<evidence type="ECO:0000313" key="4">
    <source>
        <dbReference type="Proteomes" id="UP000219636"/>
    </source>
</evidence>
<dbReference type="EMBL" id="OBMQ01000001">
    <property type="protein sequence ID" value="SOB93919.1"/>
    <property type="molecule type" value="Genomic_DNA"/>
</dbReference>
<sequence>MYKRLIKYLKNQDGFSMVIALMTLVLLSIIGISMFSISNNTTKASERERDDQAVYYIAEAGLVNARAEFKDIVNSEYNNLNNYIDGFIDSNLFFYSLYQEVNNSFTGIPVEFEPHFTKSTSAIVTVTGVAIDKYEIKSIGKIGQSNNARAVSQTLIVSPNGNISEDPSNPYKEIDPSTPNPGHYTPPTPTTPPPVGEDDSPVETKPIPDDIKEILKCDRESIFPQIAKGINGGVHTGDWDINKEDYKVKETLKITGDLIFNKNDATLKVEGDLIIDGDLIAHNKVNILVTGKLIVKGNINLHNKTEITVLGNGEINDIKKDKGSDNHGFVCIKGELVYGKPSQ</sequence>
<evidence type="ECO:0000256" key="1">
    <source>
        <dbReference type="SAM" id="MobiDB-lite"/>
    </source>
</evidence>
<evidence type="ECO:0000256" key="2">
    <source>
        <dbReference type="SAM" id="Phobius"/>
    </source>
</evidence>
<keyword evidence="2" id="KW-0812">Transmembrane</keyword>
<feature type="compositionally biased region" description="Pro residues" evidence="1">
    <location>
        <begin position="184"/>
        <end position="195"/>
    </location>
</feature>
<name>A0A285RJS7_9BACL</name>
<feature type="compositionally biased region" description="Polar residues" evidence="1">
    <location>
        <begin position="158"/>
        <end position="167"/>
    </location>
</feature>
<evidence type="ECO:0000313" key="3">
    <source>
        <dbReference type="EMBL" id="SOB93919.1"/>
    </source>
</evidence>
<dbReference type="Proteomes" id="UP000219636">
    <property type="component" value="Unassembled WGS sequence"/>
</dbReference>
<reference evidence="4" key="1">
    <citation type="submission" date="2017-08" db="EMBL/GenBank/DDBJ databases">
        <authorList>
            <person name="Varghese N."/>
            <person name="Submissions S."/>
        </authorList>
    </citation>
    <scope>NUCLEOTIDE SEQUENCE [LARGE SCALE GENOMIC DNA]</scope>
    <source>
        <strain evidence="4">JC22</strain>
    </source>
</reference>
<proteinExistence type="predicted"/>
<keyword evidence="4" id="KW-1185">Reference proteome</keyword>
<accession>A0A285RJS7</accession>
<dbReference type="AlphaFoldDB" id="A0A285RJS7"/>
<dbReference type="RefSeq" id="WP_097072260.1">
    <property type="nucleotide sequence ID" value="NZ_OBMQ01000001.1"/>
</dbReference>
<feature type="region of interest" description="Disordered" evidence="1">
    <location>
        <begin position="158"/>
        <end position="202"/>
    </location>
</feature>
<feature type="transmembrane region" description="Helical" evidence="2">
    <location>
        <begin position="15"/>
        <end position="37"/>
    </location>
</feature>
<protein>
    <submittedName>
        <fullName evidence="3">Tfp pilus assembly protein PilX</fullName>
    </submittedName>
</protein>
<keyword evidence="2" id="KW-0472">Membrane</keyword>
<dbReference type="OrthoDB" id="2163447at2"/>
<gene>
    <name evidence="3" type="ORF">SAMN05880501_101721</name>
</gene>
<keyword evidence="2" id="KW-1133">Transmembrane helix</keyword>
<organism evidence="3 4">
    <name type="scientific">Ureibacillus xyleni</name>
    <dbReference type="NCBI Taxonomy" id="614648"/>
    <lineage>
        <taxon>Bacteria</taxon>
        <taxon>Bacillati</taxon>
        <taxon>Bacillota</taxon>
        <taxon>Bacilli</taxon>
        <taxon>Bacillales</taxon>
        <taxon>Caryophanaceae</taxon>
        <taxon>Ureibacillus</taxon>
    </lineage>
</organism>